<sequence>MSPNTARSDIRLSGTFGQGRGYSKQPSVRSTDDDTACPSYGAHGDETEDSDDDAAIAFSQEDWEAHVLGHAVQPTGLEQSLTAQILHTYETRLFPSAESIEVKRAFIEKFATILTVEFPNYEVDIHVFGSSVNGLGTSRSDVDICLTTGHRELENVFVLSKALRKYDMRTYCVPHARVPIVKAWDSELRIASDINVNNTIALHNTRMIQTFVAIDARVRPFVMAIKHWSKCRELNDAAFGGTLSPYAWVNLAVNFLQTRTPPILPVIHPPSAVLSAKDNMHGGGELDLTFNDSIDELRGFGLGNTESLGFLLYAFFRTYAFEFDYRHQVVSLRHGCFLTKEQKGWNTGRPSRIFCIEEPFSTWLNLGHSANTTSVEGIRQEFQRAFVILRDGGSYDEVCEVYQRPQRDYSSTSPDMSFIQDADLSYGTGSAVACHVADKALVQTVSFSATDSQVSRAHHQRHQSYHSSSAIPEPVDVKRQESSPVMRRINPTRRYPRSSGQRQNASELSGDQHHAYSLLSDQFAQVSVGSPEDANR</sequence>
<keyword evidence="2" id="KW-1185">Reference proteome</keyword>
<proteinExistence type="predicted"/>
<organism evidence="1 2">
    <name type="scientific">Coemansia aciculifera</name>
    <dbReference type="NCBI Taxonomy" id="417176"/>
    <lineage>
        <taxon>Eukaryota</taxon>
        <taxon>Fungi</taxon>
        <taxon>Fungi incertae sedis</taxon>
        <taxon>Zoopagomycota</taxon>
        <taxon>Kickxellomycotina</taxon>
        <taxon>Kickxellomycetes</taxon>
        <taxon>Kickxellales</taxon>
        <taxon>Kickxellaceae</taxon>
        <taxon>Coemansia</taxon>
    </lineage>
</organism>
<evidence type="ECO:0000313" key="2">
    <source>
        <dbReference type="Proteomes" id="UP001139981"/>
    </source>
</evidence>
<dbReference type="EMBL" id="JANBVB010000001">
    <property type="protein sequence ID" value="KAJ2901147.1"/>
    <property type="molecule type" value="Genomic_DNA"/>
</dbReference>
<evidence type="ECO:0000313" key="1">
    <source>
        <dbReference type="EMBL" id="KAJ2901147.1"/>
    </source>
</evidence>
<name>A0ACC1MA24_9FUNG</name>
<reference evidence="1" key="1">
    <citation type="submission" date="2022-07" db="EMBL/GenBank/DDBJ databases">
        <title>Phylogenomic reconstructions and comparative analyses of Kickxellomycotina fungi.</title>
        <authorList>
            <person name="Reynolds N.K."/>
            <person name="Stajich J.E."/>
            <person name="Barry K."/>
            <person name="Grigoriev I.V."/>
            <person name="Crous P."/>
            <person name="Smith M.E."/>
        </authorList>
    </citation>
    <scope>NUCLEOTIDE SEQUENCE</scope>
    <source>
        <strain evidence="1">CBS 190363</strain>
    </source>
</reference>
<dbReference type="Proteomes" id="UP001139981">
    <property type="component" value="Unassembled WGS sequence"/>
</dbReference>
<protein>
    <submittedName>
        <fullName evidence="1">Uncharacterized protein</fullName>
    </submittedName>
</protein>
<comment type="caution">
    <text evidence="1">The sequence shown here is derived from an EMBL/GenBank/DDBJ whole genome shotgun (WGS) entry which is preliminary data.</text>
</comment>
<accession>A0ACC1MA24</accession>
<gene>
    <name evidence="1" type="ORF">IWW38_000112</name>
</gene>